<evidence type="ECO:0000256" key="1">
    <source>
        <dbReference type="SAM" id="SignalP"/>
    </source>
</evidence>
<keyword evidence="1" id="KW-0732">Signal</keyword>
<proteinExistence type="predicted"/>
<feature type="chain" id="PRO_5016922790" evidence="1">
    <location>
        <begin position="20"/>
        <end position="175"/>
    </location>
</feature>
<name>A0A345HEE7_9FLAO</name>
<keyword evidence="3" id="KW-1185">Reference proteome</keyword>
<dbReference type="OrthoDB" id="893444at2"/>
<dbReference type="AlphaFoldDB" id="A0A345HEE7"/>
<dbReference type="Proteomes" id="UP000253951">
    <property type="component" value="Chromosome"/>
</dbReference>
<evidence type="ECO:0000313" key="2">
    <source>
        <dbReference type="EMBL" id="AXG74957.1"/>
    </source>
</evidence>
<dbReference type="RefSeq" id="WP_114678715.1">
    <property type="nucleotide sequence ID" value="NZ_CP031188.1"/>
</dbReference>
<accession>A0A345HEE7</accession>
<sequence length="175" mass="21195">MQSKLFFFFLILLTLSAYSQKNEGINWVEASINEKIKLAITITEFENRYKKADSIIDVIVDTCPDLNTVATQYYYYKGICFEKKNEMLKFRSIDFSVRKRMYFAIDDDWFDHSTTVNSFERSFPEQSQYIEDYYDEERGIEFERIIIFPRDLAEQYEWDFYFKDNKLHSIIFTCD</sequence>
<protein>
    <submittedName>
        <fullName evidence="2">Uncharacterized protein</fullName>
    </submittedName>
</protein>
<organism evidence="2 3">
    <name type="scientific">Flavobacterium arcticum</name>
    <dbReference type="NCBI Taxonomy" id="1784713"/>
    <lineage>
        <taxon>Bacteria</taxon>
        <taxon>Pseudomonadati</taxon>
        <taxon>Bacteroidota</taxon>
        <taxon>Flavobacteriia</taxon>
        <taxon>Flavobacteriales</taxon>
        <taxon>Flavobacteriaceae</taxon>
        <taxon>Flavobacterium</taxon>
    </lineage>
</organism>
<reference evidence="2 3" key="1">
    <citation type="submission" date="2018-07" db="EMBL/GenBank/DDBJ databases">
        <title>Complete genome sequence of Flavobacterium arcticum type strain SM1502T.</title>
        <authorList>
            <person name="Li Y."/>
            <person name="Li D.-D."/>
        </authorList>
    </citation>
    <scope>NUCLEOTIDE SEQUENCE [LARGE SCALE GENOMIC DNA]</scope>
    <source>
        <strain evidence="2 3">SM1502</strain>
    </source>
</reference>
<feature type="signal peptide" evidence="1">
    <location>
        <begin position="1"/>
        <end position="19"/>
    </location>
</feature>
<dbReference type="KEGG" id="fat:DVK85_12245"/>
<evidence type="ECO:0000313" key="3">
    <source>
        <dbReference type="Proteomes" id="UP000253951"/>
    </source>
</evidence>
<gene>
    <name evidence="2" type="ORF">DVK85_12245</name>
</gene>
<dbReference type="EMBL" id="CP031188">
    <property type="protein sequence ID" value="AXG74957.1"/>
    <property type="molecule type" value="Genomic_DNA"/>
</dbReference>